<dbReference type="InterPro" id="IPR005338">
    <property type="entry name" value="Anhydro_N_Ac-Mur_kinase"/>
</dbReference>
<dbReference type="AlphaFoldDB" id="A0A656D064"/>
<organism evidence="1 2">
    <name type="scientific">Kryptobacter tengchongensis</name>
    <dbReference type="NCBI Taxonomy" id="1643429"/>
    <lineage>
        <taxon>Bacteria</taxon>
        <taxon>Pseudomonadati</taxon>
        <taxon>Candidatus Kryptoniota</taxon>
        <taxon>Candidatus Kryptobacter</taxon>
    </lineage>
</organism>
<dbReference type="GO" id="GO:0005524">
    <property type="term" value="F:ATP binding"/>
    <property type="evidence" value="ECO:0007669"/>
    <property type="project" value="InterPro"/>
</dbReference>
<proteinExistence type="predicted"/>
<dbReference type="Pfam" id="PF03702">
    <property type="entry name" value="AnmK"/>
    <property type="match status" value="1"/>
</dbReference>
<dbReference type="GO" id="GO:0009254">
    <property type="term" value="P:peptidoglycan turnover"/>
    <property type="evidence" value="ECO:0007669"/>
    <property type="project" value="InterPro"/>
</dbReference>
<dbReference type="RefSeq" id="WP_200753861.1">
    <property type="nucleotide sequence ID" value="NZ_CZVU01000001.1"/>
</dbReference>
<dbReference type="GO" id="GO:0006040">
    <property type="term" value="P:amino sugar metabolic process"/>
    <property type="evidence" value="ECO:0007669"/>
    <property type="project" value="InterPro"/>
</dbReference>
<keyword evidence="2" id="KW-1185">Reference proteome</keyword>
<name>A0A656D064_KRYT1</name>
<evidence type="ECO:0008006" key="3">
    <source>
        <dbReference type="Google" id="ProtNLM"/>
    </source>
</evidence>
<dbReference type="PANTHER" id="PTHR30605">
    <property type="entry name" value="ANHYDRO-N-ACETYLMURAMIC ACID KINASE"/>
    <property type="match status" value="1"/>
</dbReference>
<feature type="non-terminal residue" evidence="1">
    <location>
        <position position="1"/>
    </location>
</feature>
<evidence type="ECO:0000313" key="1">
    <source>
        <dbReference type="EMBL" id="CUS95785.1"/>
    </source>
</evidence>
<dbReference type="Proteomes" id="UP000243065">
    <property type="component" value="Unassembled WGS sequence"/>
</dbReference>
<sequence>LERHFQVPVRLSDEFGVSSDAKEAICFAVFANETISGNPINITSVTGARKRTILGGIYF</sequence>
<protein>
    <recommendedName>
        <fullName evidence="3">Anhydro-N-acetylmuramic acid kinase</fullName>
    </recommendedName>
</protein>
<accession>A0A656D064</accession>
<reference evidence="1 2" key="1">
    <citation type="submission" date="2015-11" db="EMBL/GenBank/DDBJ databases">
        <authorList>
            <person name="Varghese N."/>
        </authorList>
    </citation>
    <scope>NUCLEOTIDE SEQUENCE [LARGE SCALE GENOMIC DNA]</scope>
    <source>
        <strain evidence="1 2">JGI-24</strain>
    </source>
</reference>
<dbReference type="PANTHER" id="PTHR30605:SF0">
    <property type="entry name" value="ANHYDRO-N-ACETYLMURAMIC ACID KINASE"/>
    <property type="match status" value="1"/>
</dbReference>
<dbReference type="GO" id="GO:0016773">
    <property type="term" value="F:phosphotransferase activity, alcohol group as acceptor"/>
    <property type="evidence" value="ECO:0007669"/>
    <property type="project" value="InterPro"/>
</dbReference>
<evidence type="ECO:0000313" key="2">
    <source>
        <dbReference type="Proteomes" id="UP000243065"/>
    </source>
</evidence>
<gene>
    <name evidence="1" type="ORF">JGI24_00001</name>
</gene>
<dbReference type="EMBL" id="CZVU01000001">
    <property type="protein sequence ID" value="CUS95785.1"/>
    <property type="molecule type" value="Genomic_DNA"/>
</dbReference>